<dbReference type="Pfam" id="PF03729">
    <property type="entry name" value="DUF308"/>
    <property type="match status" value="2"/>
</dbReference>
<feature type="transmembrane region" description="Helical" evidence="1">
    <location>
        <begin position="72"/>
        <end position="90"/>
    </location>
</feature>
<name>A0ABQ1V9P9_9BACT</name>
<keyword evidence="1" id="KW-1133">Transmembrane helix</keyword>
<dbReference type="InterPro" id="IPR005325">
    <property type="entry name" value="DUF308_memb"/>
</dbReference>
<dbReference type="Proteomes" id="UP000647339">
    <property type="component" value="Unassembled WGS sequence"/>
</dbReference>
<accession>A0ABQ1V9P9</accession>
<protein>
    <recommendedName>
        <fullName evidence="4">HdeD family acid-resistance protein</fullName>
    </recommendedName>
</protein>
<keyword evidence="1" id="KW-0812">Transmembrane</keyword>
<keyword evidence="1" id="KW-0472">Membrane</keyword>
<dbReference type="PANTHER" id="PTHR34989">
    <property type="entry name" value="PROTEIN HDED"/>
    <property type="match status" value="1"/>
</dbReference>
<feature type="transmembrane region" description="Helical" evidence="1">
    <location>
        <begin position="40"/>
        <end position="60"/>
    </location>
</feature>
<dbReference type="PANTHER" id="PTHR34989:SF1">
    <property type="entry name" value="PROTEIN HDED"/>
    <property type="match status" value="1"/>
</dbReference>
<sequence length="186" mass="20656">MNSQTNPIANTIRHWYVLSFVGLLFIILGIYTFVTPAKAYLAMSFLFSLSFLVTGIGEISFSILSKRVFDRWGWILAFGLLNCLVGILLLSRPEVSLATMPLYLGFLILFRSVGGISYAFEMKQLGFSDWSSLLFLGILGVVFSFILIWNPVLGGLTIVSWTALSFVSIGILSVYLSLQLRKFGNG</sequence>
<reference evidence="3" key="1">
    <citation type="journal article" date="2019" name="Int. J. Syst. Evol. Microbiol.">
        <title>The Global Catalogue of Microorganisms (GCM) 10K type strain sequencing project: providing services to taxonomists for standard genome sequencing and annotation.</title>
        <authorList>
            <consortium name="The Broad Institute Genomics Platform"/>
            <consortium name="The Broad Institute Genome Sequencing Center for Infectious Disease"/>
            <person name="Wu L."/>
            <person name="Ma J."/>
        </authorList>
    </citation>
    <scope>NUCLEOTIDE SEQUENCE [LARGE SCALE GENOMIC DNA]</scope>
    <source>
        <strain evidence="3">CGMCC 1.15407</strain>
    </source>
</reference>
<evidence type="ECO:0000256" key="1">
    <source>
        <dbReference type="SAM" id="Phobius"/>
    </source>
</evidence>
<comment type="caution">
    <text evidence="2">The sequence shown here is derived from an EMBL/GenBank/DDBJ whole genome shotgun (WGS) entry which is preliminary data.</text>
</comment>
<dbReference type="RefSeq" id="WP_137402891.1">
    <property type="nucleotide sequence ID" value="NZ_BMIU01000026.1"/>
</dbReference>
<feature type="transmembrane region" description="Helical" evidence="1">
    <location>
        <begin position="102"/>
        <end position="120"/>
    </location>
</feature>
<keyword evidence="3" id="KW-1185">Reference proteome</keyword>
<dbReference type="EMBL" id="BMIU01000026">
    <property type="protein sequence ID" value="GGF47101.1"/>
    <property type="molecule type" value="Genomic_DNA"/>
</dbReference>
<dbReference type="InterPro" id="IPR052712">
    <property type="entry name" value="Acid_resist_chaperone_HdeD"/>
</dbReference>
<organism evidence="2 3">
    <name type="scientific">Echinicola rosea</name>
    <dbReference type="NCBI Taxonomy" id="1807691"/>
    <lineage>
        <taxon>Bacteria</taxon>
        <taxon>Pseudomonadati</taxon>
        <taxon>Bacteroidota</taxon>
        <taxon>Cytophagia</taxon>
        <taxon>Cytophagales</taxon>
        <taxon>Cyclobacteriaceae</taxon>
        <taxon>Echinicola</taxon>
    </lineage>
</organism>
<feature type="transmembrane region" description="Helical" evidence="1">
    <location>
        <begin position="158"/>
        <end position="178"/>
    </location>
</feature>
<evidence type="ECO:0008006" key="4">
    <source>
        <dbReference type="Google" id="ProtNLM"/>
    </source>
</evidence>
<feature type="transmembrane region" description="Helical" evidence="1">
    <location>
        <begin position="132"/>
        <end position="152"/>
    </location>
</feature>
<evidence type="ECO:0000313" key="3">
    <source>
        <dbReference type="Proteomes" id="UP000647339"/>
    </source>
</evidence>
<gene>
    <name evidence="2" type="ORF">GCM10011339_39530</name>
</gene>
<feature type="transmembrane region" description="Helical" evidence="1">
    <location>
        <begin position="12"/>
        <end position="34"/>
    </location>
</feature>
<proteinExistence type="predicted"/>
<evidence type="ECO:0000313" key="2">
    <source>
        <dbReference type="EMBL" id="GGF47101.1"/>
    </source>
</evidence>